<evidence type="ECO:0000313" key="3">
    <source>
        <dbReference type="Proteomes" id="UP001605036"/>
    </source>
</evidence>
<feature type="chain" id="PRO_5044817307" evidence="1">
    <location>
        <begin position="45"/>
        <end position="176"/>
    </location>
</feature>
<dbReference type="PANTHER" id="PTHR31676:SF76">
    <property type="entry name" value="OS05G0362300 PROTEIN"/>
    <property type="match status" value="1"/>
</dbReference>
<evidence type="ECO:0000256" key="1">
    <source>
        <dbReference type="SAM" id="SignalP"/>
    </source>
</evidence>
<dbReference type="AlphaFoldDB" id="A0ABD1ZPI0"/>
<reference evidence="2 3" key="1">
    <citation type="submission" date="2024-09" db="EMBL/GenBank/DDBJ databases">
        <title>Chromosome-scale assembly of Riccia fluitans.</title>
        <authorList>
            <person name="Paukszto L."/>
            <person name="Sawicki J."/>
            <person name="Karawczyk K."/>
            <person name="Piernik-Szablinska J."/>
            <person name="Szczecinska M."/>
            <person name="Mazdziarz M."/>
        </authorList>
    </citation>
    <scope>NUCLEOTIDE SEQUENCE [LARGE SCALE GENOMIC DNA]</scope>
    <source>
        <strain evidence="2">Rf_01</strain>
        <tissue evidence="2">Aerial parts of the thallus</tissue>
    </source>
</reference>
<sequence>MRSIDSSTMVKASPESHVTSAFGMNRNFLLALLGLLSLSSVVDAGVEEYKDAYQQLVSYGFPQGLLPDSVTGYSLEDDGHFAVYLQDKCNVYIPNEFPVVYSKTITGHLTYGALKELKGIQVKAYLLWWTINAITVSSGNLVFEVGLLTAKYPVDNFDESPACKKKSMMDLIVADE</sequence>
<dbReference type="Pfam" id="PF04398">
    <property type="entry name" value="DUF538"/>
    <property type="match status" value="1"/>
</dbReference>
<keyword evidence="3" id="KW-1185">Reference proteome</keyword>
<keyword evidence="1" id="KW-0732">Signal</keyword>
<feature type="signal peptide" evidence="1">
    <location>
        <begin position="1"/>
        <end position="44"/>
    </location>
</feature>
<gene>
    <name evidence="2" type="ORF">R1flu_020963</name>
</gene>
<proteinExistence type="predicted"/>
<dbReference type="EMBL" id="JBHFFA010000001">
    <property type="protein sequence ID" value="KAL2652835.1"/>
    <property type="molecule type" value="Genomic_DNA"/>
</dbReference>
<dbReference type="Proteomes" id="UP001605036">
    <property type="component" value="Unassembled WGS sequence"/>
</dbReference>
<organism evidence="2 3">
    <name type="scientific">Riccia fluitans</name>
    <dbReference type="NCBI Taxonomy" id="41844"/>
    <lineage>
        <taxon>Eukaryota</taxon>
        <taxon>Viridiplantae</taxon>
        <taxon>Streptophyta</taxon>
        <taxon>Embryophyta</taxon>
        <taxon>Marchantiophyta</taxon>
        <taxon>Marchantiopsida</taxon>
        <taxon>Marchantiidae</taxon>
        <taxon>Marchantiales</taxon>
        <taxon>Ricciaceae</taxon>
        <taxon>Riccia</taxon>
    </lineage>
</organism>
<evidence type="ECO:0000313" key="2">
    <source>
        <dbReference type="EMBL" id="KAL2652835.1"/>
    </source>
</evidence>
<dbReference type="SUPFAM" id="SSF141562">
    <property type="entry name" value="At5g01610-like"/>
    <property type="match status" value="1"/>
</dbReference>
<dbReference type="InterPro" id="IPR007493">
    <property type="entry name" value="DUF538"/>
</dbReference>
<comment type="caution">
    <text evidence="2">The sequence shown here is derived from an EMBL/GenBank/DDBJ whole genome shotgun (WGS) entry which is preliminary data.</text>
</comment>
<name>A0ABD1ZPI0_9MARC</name>
<dbReference type="Gene3D" id="2.30.240.10">
    <property type="entry name" value="At5g01610-like"/>
    <property type="match status" value="1"/>
</dbReference>
<dbReference type="PANTHER" id="PTHR31676">
    <property type="entry name" value="T31J12.3 PROTEIN-RELATED"/>
    <property type="match status" value="1"/>
</dbReference>
<accession>A0ABD1ZPI0</accession>
<protein>
    <submittedName>
        <fullName evidence="2">Uncharacterized protein</fullName>
    </submittedName>
</protein>
<dbReference type="InterPro" id="IPR036758">
    <property type="entry name" value="At5g01610-like"/>
</dbReference>